<keyword evidence="1" id="KW-0812">Transmembrane</keyword>
<feature type="transmembrane region" description="Helical" evidence="1">
    <location>
        <begin position="71"/>
        <end position="96"/>
    </location>
</feature>
<keyword evidence="1" id="KW-0472">Membrane</keyword>
<feature type="transmembrane region" description="Helical" evidence="1">
    <location>
        <begin position="12"/>
        <end position="31"/>
    </location>
</feature>
<feature type="transmembrane region" description="Helical" evidence="1">
    <location>
        <begin position="37"/>
        <end position="59"/>
    </location>
</feature>
<feature type="transmembrane region" description="Helical" evidence="1">
    <location>
        <begin position="108"/>
        <end position="131"/>
    </location>
</feature>
<protein>
    <submittedName>
        <fullName evidence="2">Uncharacterized protein</fullName>
    </submittedName>
</protein>
<dbReference type="RefSeq" id="WP_343805022.1">
    <property type="nucleotide sequence ID" value="NZ_BAAADE010000003.1"/>
</dbReference>
<dbReference type="EMBL" id="BAAADE010000003">
    <property type="protein sequence ID" value="GAA0604313.1"/>
    <property type="molecule type" value="Genomic_DNA"/>
</dbReference>
<reference evidence="2 3" key="1">
    <citation type="journal article" date="2019" name="Int. J. Syst. Evol. Microbiol.">
        <title>The Global Catalogue of Microorganisms (GCM) 10K type strain sequencing project: providing services to taxonomists for standard genome sequencing and annotation.</title>
        <authorList>
            <consortium name="The Broad Institute Genomics Platform"/>
            <consortium name="The Broad Institute Genome Sequencing Center for Infectious Disease"/>
            <person name="Wu L."/>
            <person name="Ma J."/>
        </authorList>
    </citation>
    <scope>NUCLEOTIDE SEQUENCE [LARGE SCALE GENOMIC DNA]</scope>
    <source>
        <strain evidence="2 3">JCM 15115</strain>
    </source>
</reference>
<dbReference type="Proteomes" id="UP001424441">
    <property type="component" value="Unassembled WGS sequence"/>
</dbReference>
<keyword evidence="1" id="KW-1133">Transmembrane helix</keyword>
<evidence type="ECO:0000256" key="1">
    <source>
        <dbReference type="SAM" id="Phobius"/>
    </source>
</evidence>
<comment type="caution">
    <text evidence="2">The sequence shown here is derived from an EMBL/GenBank/DDBJ whole genome shotgun (WGS) entry which is preliminary data.</text>
</comment>
<gene>
    <name evidence="2" type="ORF">GCM10008943_19820</name>
</gene>
<proteinExistence type="predicted"/>
<dbReference type="InterPro" id="IPR047730">
    <property type="entry name" value="ABZJ_00895-like"/>
</dbReference>
<evidence type="ECO:0000313" key="2">
    <source>
        <dbReference type="EMBL" id="GAA0604313.1"/>
    </source>
</evidence>
<keyword evidence="3" id="KW-1185">Reference proteome</keyword>
<sequence>MSSEIRPASTVFLVGIYAVIFALMAAVYLVIEYFFALQMAAIGIVITAAASMTMARNWVIREQTTPTGARVWTITLLCSIITMIFYGVFGLLGVAADERLLREIQREGPMLMAAVAAILFLISLFVIRIGLWVGIKQALKQVNTAKQKA</sequence>
<name>A0ABN1G547_9HYPH</name>
<dbReference type="NCBIfam" id="NF038216">
    <property type="entry name" value="ABZJ_00895_fam"/>
    <property type="match status" value="1"/>
</dbReference>
<organism evidence="2 3">
    <name type="scientific">Paenochrobactrum glaciei</name>
    <dbReference type="NCBI Taxonomy" id="486407"/>
    <lineage>
        <taxon>Bacteria</taxon>
        <taxon>Pseudomonadati</taxon>
        <taxon>Pseudomonadota</taxon>
        <taxon>Alphaproteobacteria</taxon>
        <taxon>Hyphomicrobiales</taxon>
        <taxon>Brucellaceae</taxon>
        <taxon>Paenochrobactrum</taxon>
    </lineage>
</organism>
<evidence type="ECO:0000313" key="3">
    <source>
        <dbReference type="Proteomes" id="UP001424441"/>
    </source>
</evidence>
<accession>A0ABN1G547</accession>